<evidence type="ECO:0000313" key="1">
    <source>
        <dbReference type="EMBL" id="GAA3383202.1"/>
    </source>
</evidence>
<accession>A0ABP6SR50</accession>
<dbReference type="RefSeq" id="WP_345726575.1">
    <property type="nucleotide sequence ID" value="NZ_BAAAYN010000004.1"/>
</dbReference>
<sequence length="46" mass="5238">MLAPDENGQIQEVVDLFAPADVTEIETVARQREAVWRFHGLDRRGT</sequence>
<dbReference type="EMBL" id="BAAAYN010000004">
    <property type="protein sequence ID" value="GAA3383202.1"/>
    <property type="molecule type" value="Genomic_DNA"/>
</dbReference>
<keyword evidence="2" id="KW-1185">Reference proteome</keyword>
<proteinExistence type="predicted"/>
<name>A0ABP6SR50_9ACTN</name>
<organism evidence="1 2">
    <name type="scientific">Cryptosporangium minutisporangium</name>
    <dbReference type="NCBI Taxonomy" id="113569"/>
    <lineage>
        <taxon>Bacteria</taxon>
        <taxon>Bacillati</taxon>
        <taxon>Actinomycetota</taxon>
        <taxon>Actinomycetes</taxon>
        <taxon>Cryptosporangiales</taxon>
        <taxon>Cryptosporangiaceae</taxon>
        <taxon>Cryptosporangium</taxon>
    </lineage>
</organism>
<gene>
    <name evidence="1" type="ORF">GCM10020369_08180</name>
</gene>
<evidence type="ECO:0000313" key="2">
    <source>
        <dbReference type="Proteomes" id="UP001501676"/>
    </source>
</evidence>
<reference evidence="2" key="1">
    <citation type="journal article" date="2019" name="Int. J. Syst. Evol. Microbiol.">
        <title>The Global Catalogue of Microorganisms (GCM) 10K type strain sequencing project: providing services to taxonomists for standard genome sequencing and annotation.</title>
        <authorList>
            <consortium name="The Broad Institute Genomics Platform"/>
            <consortium name="The Broad Institute Genome Sequencing Center for Infectious Disease"/>
            <person name="Wu L."/>
            <person name="Ma J."/>
        </authorList>
    </citation>
    <scope>NUCLEOTIDE SEQUENCE [LARGE SCALE GENOMIC DNA]</scope>
    <source>
        <strain evidence="2">JCM 9458</strain>
    </source>
</reference>
<protein>
    <submittedName>
        <fullName evidence="1">Uncharacterized protein</fullName>
    </submittedName>
</protein>
<comment type="caution">
    <text evidence="1">The sequence shown here is derived from an EMBL/GenBank/DDBJ whole genome shotgun (WGS) entry which is preliminary data.</text>
</comment>
<dbReference type="Proteomes" id="UP001501676">
    <property type="component" value="Unassembled WGS sequence"/>
</dbReference>